<accession>A0A6L2KKL1</accession>
<evidence type="ECO:0000256" key="1">
    <source>
        <dbReference type="SAM" id="MobiDB-lite"/>
    </source>
</evidence>
<feature type="region of interest" description="Disordered" evidence="1">
    <location>
        <begin position="238"/>
        <end position="323"/>
    </location>
</feature>
<dbReference type="EMBL" id="BKCJ010002415">
    <property type="protein sequence ID" value="GEU48394.1"/>
    <property type="molecule type" value="Genomic_DNA"/>
</dbReference>
<gene>
    <name evidence="2" type="ORF">Tci_020372</name>
</gene>
<organism evidence="2">
    <name type="scientific">Tanacetum cinerariifolium</name>
    <name type="common">Dalmatian daisy</name>
    <name type="synonym">Chrysanthemum cinerariifolium</name>
    <dbReference type="NCBI Taxonomy" id="118510"/>
    <lineage>
        <taxon>Eukaryota</taxon>
        <taxon>Viridiplantae</taxon>
        <taxon>Streptophyta</taxon>
        <taxon>Embryophyta</taxon>
        <taxon>Tracheophyta</taxon>
        <taxon>Spermatophyta</taxon>
        <taxon>Magnoliopsida</taxon>
        <taxon>eudicotyledons</taxon>
        <taxon>Gunneridae</taxon>
        <taxon>Pentapetalae</taxon>
        <taxon>asterids</taxon>
        <taxon>campanulids</taxon>
        <taxon>Asterales</taxon>
        <taxon>Asteraceae</taxon>
        <taxon>Asteroideae</taxon>
        <taxon>Anthemideae</taxon>
        <taxon>Anthemidinae</taxon>
        <taxon>Tanacetum</taxon>
    </lineage>
</organism>
<name>A0A6L2KKL1_TANCI</name>
<feature type="compositionally biased region" description="Polar residues" evidence="1">
    <location>
        <begin position="312"/>
        <end position="323"/>
    </location>
</feature>
<reference evidence="2" key="1">
    <citation type="journal article" date="2019" name="Sci. Rep.">
        <title>Draft genome of Tanacetum cinerariifolium, the natural source of mosquito coil.</title>
        <authorList>
            <person name="Yamashiro T."/>
            <person name="Shiraishi A."/>
            <person name="Satake H."/>
            <person name="Nakayama K."/>
        </authorList>
    </citation>
    <scope>NUCLEOTIDE SEQUENCE</scope>
</reference>
<proteinExistence type="predicted"/>
<sequence length="323" mass="35552">MAFVSSSSNNSTNGAVNTTHVVNTANGVSTVDTQVNTANIDNLSDDVICAFLASQPSSPQLVNKDLEHIHPDNLEEMNLKWQMAIAPRAQDNRNRESTRRNVHVKTTNSSALVSCDGLGGYDWSDQAEEGPNYALMAYSTSSSDSEISTDSNYSKTSLETVKLLKSQNEQILKELKKSELMVLGLNKLTDSQIVDSHKKGLGYNAVPPPHTGLFMPSKLDLSYIGLEEFTSKPAVETLNAKTSEDDPKLVKNDDSAPIIKDWKSDDEDESAPQPKIEKKTVKPTVAKVEFVKPKQQSQNARKTVKNVEKSRQSINSKRGNQRN</sequence>
<protein>
    <submittedName>
        <fullName evidence="2">Uncharacterized protein</fullName>
    </submittedName>
</protein>
<comment type="caution">
    <text evidence="2">The sequence shown here is derived from an EMBL/GenBank/DDBJ whole genome shotgun (WGS) entry which is preliminary data.</text>
</comment>
<evidence type="ECO:0000313" key="2">
    <source>
        <dbReference type="EMBL" id="GEU48394.1"/>
    </source>
</evidence>
<dbReference type="AlphaFoldDB" id="A0A6L2KKL1"/>
<feature type="compositionally biased region" description="Basic and acidic residues" evidence="1">
    <location>
        <begin position="242"/>
        <end position="254"/>
    </location>
</feature>